<proteinExistence type="predicted"/>
<sequence>MTDWFLPAGGPGSPDEWCFQTVTTADIKIYADYQSYYDRLAGLMSQAKENCDVFLAGWAFTVHMVLTEKFGILGLVDCLQGALGRKARIRLMLTRSHSWSDNAKEVADAIKAKVSEAVIDDQLHPDTSFHQKAAFFKLDSSAHLFVGGMDVALGRRTDPGWFDVQAEIIGTGAHLGRKTLEERWESIKLPLGGLSSTQQSLPPGSGDAHRVQFVRTYPPFPTDTTNWKRTYAKNGEHTYYGLLSKAIGAATESIYIEEQFFQTMGAAPSRTNPTGGSSPRERSDLPDLPRSLDDLLQDAISRGVKLVVISNNRGGAANPPLRDTLVQTLKGGANPPVLLQVPSAKKFMHSKVWIFDDHTDDAFVVIGSANLWQPSLTSTGLFAEGEFGVGFTSKVDGTSLGFEKVSFARALRIKLWERLRQDQDPTYTWPRDKSATLDDEIKELRKPIGGADPFTVMA</sequence>
<dbReference type="GO" id="GO:0006793">
    <property type="term" value="P:phosphorus metabolic process"/>
    <property type="evidence" value="ECO:0007669"/>
    <property type="project" value="UniProtKB-ARBA"/>
</dbReference>
<dbReference type="GO" id="GO:0003824">
    <property type="term" value="F:catalytic activity"/>
    <property type="evidence" value="ECO:0007669"/>
    <property type="project" value="InterPro"/>
</dbReference>
<dbReference type="Pfam" id="PF13091">
    <property type="entry name" value="PLDc_2"/>
    <property type="match status" value="1"/>
</dbReference>
<dbReference type="OrthoDB" id="4604545at2"/>
<evidence type="ECO:0000313" key="4">
    <source>
        <dbReference type="Proteomes" id="UP000093962"/>
    </source>
</evidence>
<dbReference type="SUPFAM" id="SSF56024">
    <property type="entry name" value="Phospholipase D/nuclease"/>
    <property type="match status" value="2"/>
</dbReference>
<comment type="caution">
    <text evidence="3">The sequence shown here is derived from an EMBL/GenBank/DDBJ whole genome shotgun (WGS) entry which is preliminary data.</text>
</comment>
<evidence type="ECO:0000256" key="1">
    <source>
        <dbReference type="SAM" id="MobiDB-lite"/>
    </source>
</evidence>
<dbReference type="RefSeq" id="WP_064857294.1">
    <property type="nucleotide sequence ID" value="NZ_LZSF01000007.1"/>
</dbReference>
<dbReference type="Gene3D" id="3.30.870.10">
    <property type="entry name" value="Endonuclease Chain A"/>
    <property type="match status" value="2"/>
</dbReference>
<name>A0A1A0N6V8_MYCMU</name>
<feature type="compositionally biased region" description="Basic and acidic residues" evidence="1">
    <location>
        <begin position="279"/>
        <end position="289"/>
    </location>
</feature>
<dbReference type="Proteomes" id="UP000093962">
    <property type="component" value="Unassembled WGS sequence"/>
</dbReference>
<organism evidence="3 4">
    <name type="scientific">Mycolicibacterium mucogenicum</name>
    <name type="common">Mycobacterium mucogenicum</name>
    <dbReference type="NCBI Taxonomy" id="56689"/>
    <lineage>
        <taxon>Bacteria</taxon>
        <taxon>Bacillati</taxon>
        <taxon>Actinomycetota</taxon>
        <taxon>Actinomycetes</taxon>
        <taxon>Mycobacteriales</taxon>
        <taxon>Mycobacteriaceae</taxon>
        <taxon>Mycolicibacterium</taxon>
    </lineage>
</organism>
<reference evidence="3 4" key="1">
    <citation type="submission" date="2016-06" db="EMBL/GenBank/DDBJ databases">
        <authorList>
            <person name="Kjaerup R.B."/>
            <person name="Dalgaard T.S."/>
            <person name="Juul-Madsen H.R."/>
        </authorList>
    </citation>
    <scope>NUCLEOTIDE SEQUENCE [LARGE SCALE GENOMIC DNA]</scope>
    <source>
        <strain evidence="3 4">1199456.5</strain>
    </source>
</reference>
<evidence type="ECO:0000313" key="3">
    <source>
        <dbReference type="EMBL" id="OBA92773.1"/>
    </source>
</evidence>
<protein>
    <recommendedName>
        <fullName evidence="2">PLD phosphodiesterase domain-containing protein</fullName>
    </recommendedName>
</protein>
<dbReference type="AlphaFoldDB" id="A0A1A0N6V8"/>
<dbReference type="InterPro" id="IPR025202">
    <property type="entry name" value="PLD-like_dom"/>
</dbReference>
<accession>A0A1A0N6V8</accession>
<dbReference type="SMART" id="SM00155">
    <property type="entry name" value="PLDc"/>
    <property type="match status" value="1"/>
</dbReference>
<evidence type="ECO:0000259" key="2">
    <source>
        <dbReference type="PROSITE" id="PS50035"/>
    </source>
</evidence>
<dbReference type="PROSITE" id="PS50035">
    <property type="entry name" value="PLD"/>
    <property type="match status" value="1"/>
</dbReference>
<gene>
    <name evidence="3" type="ORF">A5642_08850</name>
</gene>
<feature type="domain" description="PLD phosphodiesterase" evidence="2">
    <location>
        <begin position="344"/>
        <end position="375"/>
    </location>
</feature>
<dbReference type="EMBL" id="LZSF01000007">
    <property type="protein sequence ID" value="OBA92773.1"/>
    <property type="molecule type" value="Genomic_DNA"/>
</dbReference>
<feature type="region of interest" description="Disordered" evidence="1">
    <location>
        <begin position="265"/>
        <end position="289"/>
    </location>
</feature>
<dbReference type="InterPro" id="IPR001736">
    <property type="entry name" value="PLipase_D/transphosphatidylase"/>
</dbReference>